<sequence length="137" mass="16020">MQTNIRVPIPASLSHLEPGSSEYRRLIATLYRIDSHLAALALRHRTSVLKVLVKRKTLLLDRAFDVSFTFGYRKAYFPRDGEKTEEEDLEVDHDWSEYLENIPIVGDWSQAVEMRCAQKDGRYEAWEKMRRETLSSC</sequence>
<evidence type="ECO:0000313" key="2">
    <source>
        <dbReference type="Proteomes" id="UP000095149"/>
    </source>
</evidence>
<organism evidence="1 2">
    <name type="scientific">Cryptococcus amylolentus CBS 6273</name>
    <dbReference type="NCBI Taxonomy" id="1296118"/>
    <lineage>
        <taxon>Eukaryota</taxon>
        <taxon>Fungi</taxon>
        <taxon>Dikarya</taxon>
        <taxon>Basidiomycota</taxon>
        <taxon>Agaricomycotina</taxon>
        <taxon>Tremellomycetes</taxon>
        <taxon>Tremellales</taxon>
        <taxon>Cryptococcaceae</taxon>
        <taxon>Cryptococcus</taxon>
    </lineage>
</organism>
<comment type="caution">
    <text evidence="1">The sequence shown here is derived from an EMBL/GenBank/DDBJ whole genome shotgun (WGS) entry which is preliminary data.</text>
</comment>
<gene>
    <name evidence="1" type="ORF">I350_06111</name>
</gene>
<proteinExistence type="predicted"/>
<dbReference type="Proteomes" id="UP000095149">
    <property type="component" value="Unassembled WGS sequence"/>
</dbReference>
<name>A0A1E3JR10_9TREE</name>
<protein>
    <submittedName>
        <fullName evidence="1">Uncharacterized protein</fullName>
    </submittedName>
</protein>
<reference evidence="1 2" key="1">
    <citation type="submission" date="2016-06" db="EMBL/GenBank/DDBJ databases">
        <title>Evolution of pathogenesis and genome organization in the Tremellales.</title>
        <authorList>
            <person name="Cuomo C."/>
            <person name="Litvintseva A."/>
            <person name="Heitman J."/>
            <person name="Chen Y."/>
            <person name="Sun S."/>
            <person name="Springer D."/>
            <person name="Dromer F."/>
            <person name="Young S."/>
            <person name="Zeng Q."/>
            <person name="Chapman S."/>
            <person name="Gujja S."/>
            <person name="Saif S."/>
            <person name="Birren B."/>
        </authorList>
    </citation>
    <scope>NUCLEOTIDE SEQUENCE [LARGE SCALE GENOMIC DNA]</scope>
    <source>
        <strain evidence="1 2">CBS 6273</strain>
    </source>
</reference>
<dbReference type="EMBL" id="MEKH01000009">
    <property type="protein sequence ID" value="ODO03263.1"/>
    <property type="molecule type" value="Genomic_DNA"/>
</dbReference>
<accession>A0A1E3JR10</accession>
<dbReference type="AlphaFoldDB" id="A0A1E3JR10"/>
<evidence type="ECO:0000313" key="1">
    <source>
        <dbReference type="EMBL" id="ODO03263.1"/>
    </source>
</evidence>